<evidence type="ECO:0000256" key="1">
    <source>
        <dbReference type="SAM" id="MobiDB-lite"/>
    </source>
</evidence>
<accession>A0A8J3QSX4</accession>
<sequence length="373" mass="38926">MAALRLRRVPATAPTGAVNGPARATRTATRPAHMRPTWVRGQAVGAFRSSDSDKDSIVDTDVEVRARIAADIEAPDKVFYQLTARQVAVLSAGAAAGYLVFRTTSRLLPLPLVLALVCPVIGAAIAVAVARRDGLPMDAWLWAALRFRRAPARAAAACQSLARVPQWAPATTGAQPAPSVLRLPATAIADNGVIDLGDGAATALVAATTINVGLRTAAEQAAAAGAYARWLNSLTGPVQIVVSAQRVDLTGHAQRVADGAQTLPHPALADAAVDYAQFLLEVSQQRDPLWRTVTIACTASGDRGSAGEALRRAEHTAGALAALGCQTRVLDGQTATAVLTAATDPYQYGDASWARALPQHPVRAVSPFEQVER</sequence>
<evidence type="ECO:0000313" key="3">
    <source>
        <dbReference type="EMBL" id="GIH16339.1"/>
    </source>
</evidence>
<evidence type="ECO:0000313" key="4">
    <source>
        <dbReference type="Proteomes" id="UP000642748"/>
    </source>
</evidence>
<feature type="compositionally biased region" description="Low complexity" evidence="1">
    <location>
        <begin position="21"/>
        <end position="31"/>
    </location>
</feature>
<dbReference type="EMBL" id="BONZ01000042">
    <property type="protein sequence ID" value="GIH16339.1"/>
    <property type="molecule type" value="Genomic_DNA"/>
</dbReference>
<reference evidence="3" key="1">
    <citation type="submission" date="2021-01" db="EMBL/GenBank/DDBJ databases">
        <title>Whole genome shotgun sequence of Rugosimonospora africana NBRC 104875.</title>
        <authorList>
            <person name="Komaki H."/>
            <person name="Tamura T."/>
        </authorList>
    </citation>
    <scope>NUCLEOTIDE SEQUENCE</scope>
    <source>
        <strain evidence="3">NBRC 104875</strain>
    </source>
</reference>
<gene>
    <name evidence="3" type="ORF">Raf01_45110</name>
</gene>
<dbReference type="Pfam" id="PF12666">
    <property type="entry name" value="PrgI"/>
    <property type="match status" value="1"/>
</dbReference>
<name>A0A8J3QSX4_9ACTN</name>
<comment type="caution">
    <text evidence="3">The sequence shown here is derived from an EMBL/GenBank/DDBJ whole genome shotgun (WGS) entry which is preliminary data.</text>
</comment>
<evidence type="ECO:0000256" key="2">
    <source>
        <dbReference type="SAM" id="Phobius"/>
    </source>
</evidence>
<keyword evidence="4" id="KW-1185">Reference proteome</keyword>
<keyword evidence="2" id="KW-0472">Membrane</keyword>
<keyword evidence="2" id="KW-0812">Transmembrane</keyword>
<evidence type="ECO:0008006" key="5">
    <source>
        <dbReference type="Google" id="ProtNLM"/>
    </source>
</evidence>
<feature type="region of interest" description="Disordered" evidence="1">
    <location>
        <begin position="9"/>
        <end position="31"/>
    </location>
</feature>
<dbReference type="InterPro" id="IPR024414">
    <property type="entry name" value="Uncharacterised_PrgI"/>
</dbReference>
<dbReference type="Proteomes" id="UP000642748">
    <property type="component" value="Unassembled WGS sequence"/>
</dbReference>
<organism evidence="3 4">
    <name type="scientific">Rugosimonospora africana</name>
    <dbReference type="NCBI Taxonomy" id="556532"/>
    <lineage>
        <taxon>Bacteria</taxon>
        <taxon>Bacillati</taxon>
        <taxon>Actinomycetota</taxon>
        <taxon>Actinomycetes</taxon>
        <taxon>Micromonosporales</taxon>
        <taxon>Micromonosporaceae</taxon>
        <taxon>Rugosimonospora</taxon>
    </lineage>
</organism>
<keyword evidence="2" id="KW-1133">Transmembrane helix</keyword>
<protein>
    <recommendedName>
        <fullName evidence="5">PrgI family protein</fullName>
    </recommendedName>
</protein>
<dbReference type="AlphaFoldDB" id="A0A8J3QSX4"/>
<proteinExistence type="predicted"/>
<feature type="transmembrane region" description="Helical" evidence="2">
    <location>
        <begin position="107"/>
        <end position="130"/>
    </location>
</feature>